<dbReference type="EMBL" id="CP058607">
    <property type="protein sequence ID" value="QLG72839.1"/>
    <property type="molecule type" value="Genomic_DNA"/>
</dbReference>
<evidence type="ECO:0000313" key="2">
    <source>
        <dbReference type="EMBL" id="QLG72839.1"/>
    </source>
</evidence>
<feature type="region of interest" description="Disordered" evidence="1">
    <location>
        <begin position="212"/>
        <end position="413"/>
    </location>
</feature>
<dbReference type="OrthoDB" id="4036613at2759"/>
<sequence length="430" mass="48919">MDITEVGAPQEDHLLDHEISSLNHLIDDLLPMQIMTNHIVNNEKVLYEILDEVPNGRKSMNKLFYSNYVPKKGDVVLNSYPSARLQTLSTTIANEWLNAERQSISQMNSSTLQIEEPILFSWREKSQGTKDSRGSVDGVDEINKETPTVRQITNHVLFKKASAQIKKLSSEIRMIEPTENGLAGDRDREIHRPKILTWANPDFHVDPLQTFVATKLPKSPKNEPKPEKRNSTKRRSLFGFWSGRRKKDKEKLTDTKERGSHGDKQLVSSTSNADIDDLSAEGQSDKKTRATELESAGSTQHSGNKNLEFELDVLVYKNKNEEQEEPGEQLEQGKKEEKCDQRERCSKSFESDRTNEIDRPNVNSEDDHEFGDFEQASELLDQESISRTNDHADYPSFTAATHMPSLQDHTDSPVSMDSFVLLQPKKKAVK</sequence>
<feature type="compositionally biased region" description="Basic and acidic residues" evidence="1">
    <location>
        <begin position="331"/>
        <end position="359"/>
    </location>
</feature>
<keyword evidence="3" id="KW-1185">Reference proteome</keyword>
<organism evidence="2 3">
    <name type="scientific">Zygotorulaspora mrakii</name>
    <name type="common">Zygosaccharomyces mrakii</name>
    <dbReference type="NCBI Taxonomy" id="42260"/>
    <lineage>
        <taxon>Eukaryota</taxon>
        <taxon>Fungi</taxon>
        <taxon>Dikarya</taxon>
        <taxon>Ascomycota</taxon>
        <taxon>Saccharomycotina</taxon>
        <taxon>Saccharomycetes</taxon>
        <taxon>Saccharomycetales</taxon>
        <taxon>Saccharomycetaceae</taxon>
        <taxon>Zygotorulaspora</taxon>
    </lineage>
</organism>
<evidence type="ECO:0000313" key="3">
    <source>
        <dbReference type="Proteomes" id="UP000509704"/>
    </source>
</evidence>
<dbReference type="GeneID" id="59236562"/>
<accession>A0A7H9B4E0</accession>
<feature type="compositionally biased region" description="Basic and acidic residues" evidence="1">
    <location>
        <begin position="220"/>
        <end position="230"/>
    </location>
</feature>
<dbReference type="RefSeq" id="XP_037144566.1">
    <property type="nucleotide sequence ID" value="XM_037288671.1"/>
</dbReference>
<gene>
    <name evidence="2" type="ORF">HG535_0D05480</name>
</gene>
<protein>
    <submittedName>
        <fullName evidence="2">Uncharacterized protein</fullName>
    </submittedName>
</protein>
<dbReference type="Proteomes" id="UP000509704">
    <property type="component" value="Chromosome 4"/>
</dbReference>
<feature type="compositionally biased region" description="Basic and acidic residues" evidence="1">
    <location>
        <begin position="249"/>
        <end position="264"/>
    </location>
</feature>
<feature type="compositionally biased region" description="Basic and acidic residues" evidence="1">
    <location>
        <begin position="283"/>
        <end position="292"/>
    </location>
</feature>
<evidence type="ECO:0000256" key="1">
    <source>
        <dbReference type="SAM" id="MobiDB-lite"/>
    </source>
</evidence>
<dbReference type="AlphaFoldDB" id="A0A7H9B4E0"/>
<dbReference type="KEGG" id="zmk:HG535_0D05480"/>
<name>A0A7H9B4E0_ZYGMR</name>
<proteinExistence type="predicted"/>
<reference evidence="2 3" key="1">
    <citation type="submission" date="2020-07" db="EMBL/GenBank/DDBJ databases">
        <title>The yeast mating-type switching endonuclease HO is a domesticated member of an unorthodox homing genetic element family.</title>
        <authorList>
            <person name="Coughlan A.Y."/>
            <person name="Lombardi L."/>
            <person name="Braun-Galleani S."/>
            <person name="Martos A.R."/>
            <person name="Galeote V."/>
            <person name="Bigey F."/>
            <person name="Dequin S."/>
            <person name="Byrne K.P."/>
            <person name="Wolfe K.H."/>
        </authorList>
    </citation>
    <scope>NUCLEOTIDE SEQUENCE [LARGE SCALE GENOMIC DNA]</scope>
    <source>
        <strain evidence="2 3">NRRL Y-6702</strain>
    </source>
</reference>
<feature type="compositionally biased region" description="Polar residues" evidence="1">
    <location>
        <begin position="296"/>
        <end position="305"/>
    </location>
</feature>